<dbReference type="EMBL" id="NIZT01000012">
    <property type="protein sequence ID" value="RBQ24007.1"/>
    <property type="molecule type" value="Genomic_DNA"/>
</dbReference>
<protein>
    <submittedName>
        <fullName evidence="1">Uncharacterized protein</fullName>
    </submittedName>
</protein>
<keyword evidence="2" id="KW-1185">Reference proteome</keyword>
<comment type="caution">
    <text evidence="1">The sequence shown here is derived from an EMBL/GenBank/DDBJ whole genome shotgun (WGS) entry which is preliminary data.</text>
</comment>
<evidence type="ECO:0000313" key="1">
    <source>
        <dbReference type="EMBL" id="RBQ24007.1"/>
    </source>
</evidence>
<gene>
    <name evidence="1" type="ORF">ALNOE001_05590</name>
</gene>
<reference evidence="1 2" key="1">
    <citation type="submission" date="2018-06" db="EMBL/GenBank/DDBJ databases">
        <title>Genomic insight into two independent archaeal endosymbiosis events.</title>
        <authorList>
            <person name="Lind A.E."/>
            <person name="Lewis W.H."/>
            <person name="Spang A."/>
            <person name="Guy L."/>
            <person name="Embley M.T."/>
            <person name="Ettema T.J.G."/>
        </authorList>
    </citation>
    <scope>NUCLEOTIDE SEQUENCE [LARGE SCALE GENOMIC DNA]</scope>
    <source>
        <strain evidence="1">NOE</strain>
    </source>
</reference>
<dbReference type="Proteomes" id="UP000253099">
    <property type="component" value="Unassembled WGS sequence"/>
</dbReference>
<name>A0A366MD85_9EURY</name>
<evidence type="ECO:0000313" key="2">
    <source>
        <dbReference type="Proteomes" id="UP000253099"/>
    </source>
</evidence>
<dbReference type="AlphaFoldDB" id="A0A366MD85"/>
<proteinExistence type="predicted"/>
<organism evidence="1 2">
    <name type="scientific">Candidatus Methanobinarius endosymbioticus</name>
    <dbReference type="NCBI Taxonomy" id="2006182"/>
    <lineage>
        <taxon>Archaea</taxon>
        <taxon>Methanobacteriati</taxon>
        <taxon>Methanobacteriota</taxon>
        <taxon>Methanomada group</taxon>
        <taxon>Methanobacteria</taxon>
        <taxon>Methanobacteriales</taxon>
        <taxon>Methanobacteriaceae</taxon>
        <taxon>Candidatus Methanobinarius</taxon>
    </lineage>
</organism>
<accession>A0A366MD85</accession>
<sequence>MNNDSFLELWIRPISLNGLTKNKDLVFDKMIFTENTAADRSLLKILMILLKII</sequence>